<dbReference type="PIRSF" id="PIRSF016578">
    <property type="entry name" value="HsaA"/>
    <property type="match status" value="1"/>
</dbReference>
<dbReference type="GO" id="GO:0003995">
    <property type="term" value="F:acyl-CoA dehydrogenase activity"/>
    <property type="evidence" value="ECO:0007669"/>
    <property type="project" value="InterPro"/>
</dbReference>
<dbReference type="SUPFAM" id="SSF56645">
    <property type="entry name" value="Acyl-CoA dehydrogenase NM domain-like"/>
    <property type="match status" value="1"/>
</dbReference>
<name>A0A0L8N3N5_STRVG</name>
<accession>A0A0L8N3N5</accession>
<dbReference type="InterPro" id="IPR046373">
    <property type="entry name" value="Acyl-CoA_Oxase/DH_mid-dom_sf"/>
</dbReference>
<dbReference type="InterPro" id="IPR009100">
    <property type="entry name" value="AcylCoA_DH/oxidase_NM_dom_sf"/>
</dbReference>
<dbReference type="Pfam" id="PF02770">
    <property type="entry name" value="Acyl-CoA_dh_M"/>
    <property type="match status" value="1"/>
</dbReference>
<evidence type="ECO:0000256" key="4">
    <source>
        <dbReference type="ARBA" id="ARBA00022827"/>
    </source>
</evidence>
<dbReference type="Pfam" id="PF02771">
    <property type="entry name" value="Acyl-CoA_dh_N"/>
    <property type="match status" value="1"/>
</dbReference>
<evidence type="ECO:0000256" key="3">
    <source>
        <dbReference type="ARBA" id="ARBA00022630"/>
    </source>
</evidence>
<dbReference type="InterPro" id="IPR037069">
    <property type="entry name" value="AcylCoA_DH/ox_N_sf"/>
</dbReference>
<evidence type="ECO:0000256" key="2">
    <source>
        <dbReference type="ARBA" id="ARBA00009347"/>
    </source>
</evidence>
<dbReference type="Gene3D" id="1.10.540.10">
    <property type="entry name" value="Acyl-CoA dehydrogenase/oxidase, N-terminal domain"/>
    <property type="match status" value="1"/>
</dbReference>
<evidence type="ECO:0000259" key="7">
    <source>
        <dbReference type="Pfam" id="PF00441"/>
    </source>
</evidence>
<keyword evidence="5 6" id="KW-0560">Oxidoreductase</keyword>
<evidence type="ECO:0000256" key="1">
    <source>
        <dbReference type="ARBA" id="ARBA00001974"/>
    </source>
</evidence>
<dbReference type="PROSITE" id="PS00072">
    <property type="entry name" value="ACYL_COA_DH_1"/>
    <property type="match status" value="1"/>
</dbReference>
<dbReference type="EMBL" id="LGUV01000013">
    <property type="protein sequence ID" value="KOG57294.1"/>
    <property type="molecule type" value="Genomic_DNA"/>
</dbReference>
<dbReference type="Gene3D" id="1.20.140.10">
    <property type="entry name" value="Butyryl-CoA Dehydrogenase, subunit A, domain 3"/>
    <property type="match status" value="1"/>
</dbReference>
<dbReference type="PATRIC" id="fig|1961.12.peg.1008"/>
<organism evidence="10 11">
    <name type="scientific">Streptomyces virginiae</name>
    <name type="common">Streptomyces cinnamonensis</name>
    <dbReference type="NCBI Taxonomy" id="1961"/>
    <lineage>
        <taxon>Bacteria</taxon>
        <taxon>Bacillati</taxon>
        <taxon>Actinomycetota</taxon>
        <taxon>Actinomycetes</taxon>
        <taxon>Kitasatosporales</taxon>
        <taxon>Streptomycetaceae</taxon>
        <taxon>Streptomyces</taxon>
    </lineage>
</organism>
<dbReference type="InterPro" id="IPR013786">
    <property type="entry name" value="AcylCoA_DH/ox_N"/>
</dbReference>
<dbReference type="PANTHER" id="PTHR43884:SF40">
    <property type="entry name" value="ACYL-COA DEHYDROGENASE"/>
    <property type="match status" value="1"/>
</dbReference>
<dbReference type="CDD" id="cd00567">
    <property type="entry name" value="ACAD"/>
    <property type="match status" value="1"/>
</dbReference>
<evidence type="ECO:0000256" key="6">
    <source>
        <dbReference type="RuleBase" id="RU362125"/>
    </source>
</evidence>
<dbReference type="Proteomes" id="UP000037084">
    <property type="component" value="Unassembled WGS sequence"/>
</dbReference>
<dbReference type="SUPFAM" id="SSF47203">
    <property type="entry name" value="Acyl-CoA dehydrogenase C-terminal domain-like"/>
    <property type="match status" value="1"/>
</dbReference>
<comment type="caution">
    <text evidence="10">The sequence shown here is derived from an EMBL/GenBank/DDBJ whole genome shotgun (WGS) entry which is preliminary data.</text>
</comment>
<comment type="similarity">
    <text evidence="2 6">Belongs to the acyl-CoA dehydrogenase family.</text>
</comment>
<dbReference type="GO" id="GO:0050660">
    <property type="term" value="F:flavin adenine dinucleotide binding"/>
    <property type="evidence" value="ECO:0007669"/>
    <property type="project" value="InterPro"/>
</dbReference>
<dbReference type="eggNOG" id="COG1960">
    <property type="taxonomic scope" value="Bacteria"/>
</dbReference>
<sequence length="406" mass="44758">MDFRYTPEQADLKARAAAYARLLMQYEDRSEEAGGPLPVDTVRELTRAAVEAGVYAINMPAEWGGAGLSLLDQVIVEEEFGKVTNCLWDIPWRPANVLAYGTEAQREKYLLPVIRGERFDAFAVTEPGAGSDPGSGTSTATRTDGGWLLNGEKWFVTCGDIADFLLVQADAGPERAATLFFVDKQAPGVEMTRVPRFMHSAVNGHPEFTFTDVFVPDEDVLGGVGKGYELTKEWFTDERLMIAARTVGAAERALELARDWAVERRQFGSPIADFQLIQGMLADCAVDIAVNRAYTHQVAWEADRPETDRKTLHAKASTAKLAASEAAGRVVDRCVQIFGGRGYDRTYPVERMYRELRVDRIWEGTSEIQRLIIANELIKRGTRSLALPVDLPGGLPGDLPVDLPTS</sequence>
<dbReference type="FunFam" id="1.20.140.10:FF:000001">
    <property type="entry name" value="Acyl-CoA dehydrogenase"/>
    <property type="match status" value="1"/>
</dbReference>
<keyword evidence="4 6" id="KW-0274">FAD</keyword>
<feature type="domain" description="Acyl-CoA dehydrogenase/oxidase N-terminal" evidence="9">
    <location>
        <begin position="6"/>
        <end position="117"/>
    </location>
</feature>
<protein>
    <submittedName>
        <fullName evidence="10">Acyl-CoA dehydrogenase</fullName>
    </submittedName>
</protein>
<evidence type="ECO:0000259" key="8">
    <source>
        <dbReference type="Pfam" id="PF02770"/>
    </source>
</evidence>
<evidence type="ECO:0000313" key="11">
    <source>
        <dbReference type="Proteomes" id="UP000037084"/>
    </source>
</evidence>
<dbReference type="Pfam" id="PF00441">
    <property type="entry name" value="Acyl-CoA_dh_1"/>
    <property type="match status" value="1"/>
</dbReference>
<keyword evidence="3 6" id="KW-0285">Flavoprotein</keyword>
<dbReference type="RefSeq" id="WP_053168417.1">
    <property type="nucleotide sequence ID" value="NZ_LGUV01000013.1"/>
</dbReference>
<proteinExistence type="inferred from homology"/>
<dbReference type="InterPro" id="IPR036250">
    <property type="entry name" value="AcylCo_DH-like_C"/>
</dbReference>
<evidence type="ECO:0000256" key="5">
    <source>
        <dbReference type="ARBA" id="ARBA00023002"/>
    </source>
</evidence>
<reference evidence="11" key="1">
    <citation type="submission" date="2015-07" db="EMBL/GenBank/DDBJ databases">
        <authorList>
            <consortium name="Consortium for Microbial Forensics and Genomics (microFORGE)"/>
            <person name="Knight B.M."/>
            <person name="Roberts D.P."/>
            <person name="Lin D."/>
            <person name="Hari K."/>
            <person name="Fletcher J."/>
            <person name="Melcher U."/>
            <person name="Blagden T."/>
            <person name="Winegar R.A."/>
        </authorList>
    </citation>
    <scope>NUCLEOTIDE SEQUENCE [LARGE SCALE GENOMIC DNA]</scope>
    <source>
        <strain evidence="11">NRRL B-1447</strain>
    </source>
</reference>
<evidence type="ECO:0000313" key="10">
    <source>
        <dbReference type="EMBL" id="KOG57294.1"/>
    </source>
</evidence>
<dbReference type="PANTHER" id="PTHR43884">
    <property type="entry name" value="ACYL-COA DEHYDROGENASE"/>
    <property type="match status" value="1"/>
</dbReference>
<dbReference type="OrthoDB" id="3176804at2"/>
<feature type="domain" description="Acyl-CoA dehydrogenase/oxidase C-terminal" evidence="7">
    <location>
        <begin position="225"/>
        <end position="377"/>
    </location>
</feature>
<dbReference type="InterPro" id="IPR009075">
    <property type="entry name" value="AcylCo_DH/oxidase_C"/>
</dbReference>
<gene>
    <name evidence="10" type="ORF">ADK75_04725</name>
</gene>
<comment type="cofactor">
    <cofactor evidence="1 6">
        <name>FAD</name>
        <dbReference type="ChEBI" id="CHEBI:57692"/>
    </cofactor>
</comment>
<dbReference type="AlphaFoldDB" id="A0A0L8N3N5"/>
<feature type="domain" description="Acyl-CoA oxidase/dehydrogenase middle" evidence="8">
    <location>
        <begin position="121"/>
        <end position="213"/>
    </location>
</feature>
<dbReference type="InterPro" id="IPR006091">
    <property type="entry name" value="Acyl-CoA_Oxase/DH_mid-dom"/>
</dbReference>
<dbReference type="Gene3D" id="2.40.110.10">
    <property type="entry name" value="Butyryl-CoA Dehydrogenase, subunit A, domain 2"/>
    <property type="match status" value="1"/>
</dbReference>
<dbReference type="InterPro" id="IPR006089">
    <property type="entry name" value="Acyl-CoA_DH_CS"/>
</dbReference>
<evidence type="ECO:0000259" key="9">
    <source>
        <dbReference type="Pfam" id="PF02771"/>
    </source>
</evidence>